<proteinExistence type="predicted"/>
<accession>A0AB38Z2I5</accession>
<dbReference type="EMBL" id="CP134209">
    <property type="protein sequence ID" value="WND07574.1"/>
    <property type="molecule type" value="Genomic_DNA"/>
</dbReference>
<dbReference type="Proteomes" id="UP001256400">
    <property type="component" value="Plasmid unnamed3"/>
</dbReference>
<dbReference type="AlphaFoldDB" id="A0AB38Z2I5"/>
<name>A0AB38Z2I5_9GAMM</name>
<organism evidence="1 3">
    <name type="scientific">Acinetobacter soli</name>
    <dbReference type="NCBI Taxonomy" id="487316"/>
    <lineage>
        <taxon>Bacteria</taxon>
        <taxon>Pseudomonadati</taxon>
        <taxon>Pseudomonadota</taxon>
        <taxon>Gammaproteobacteria</taxon>
        <taxon>Moraxellales</taxon>
        <taxon>Moraxellaceae</taxon>
        <taxon>Acinetobacter</taxon>
    </lineage>
</organism>
<dbReference type="EMBL" id="CP134209">
    <property type="protein sequence ID" value="WND07586.1"/>
    <property type="molecule type" value="Genomic_DNA"/>
</dbReference>
<geneLocation type="plasmid" evidence="1 3">
    <name>unnamed3</name>
</geneLocation>
<sequence>MNHFTQPQLFISAKAKNLGVQLIKDLQISMAADLALFLDVNPCFNGHQAVMIWVNHCLDLNSDLEYHDIRKNFIGCFPESF</sequence>
<evidence type="ECO:0000313" key="2">
    <source>
        <dbReference type="EMBL" id="WND07586.1"/>
    </source>
</evidence>
<protein>
    <submittedName>
        <fullName evidence="1">Uncharacterized protein</fullName>
    </submittedName>
</protein>
<keyword evidence="1" id="KW-0614">Plasmid</keyword>
<evidence type="ECO:0000313" key="1">
    <source>
        <dbReference type="EMBL" id="WND07574.1"/>
    </source>
</evidence>
<reference evidence="1" key="1">
    <citation type="submission" date="2023-09" db="EMBL/GenBank/DDBJ databases">
        <title>Acinetobacter soli.</title>
        <authorList>
            <person name="Kim B."/>
            <person name="Kim D."/>
            <person name="Park D."/>
        </authorList>
    </citation>
    <scope>NUCLEOTIDE SEQUENCE</scope>
    <source>
        <strain evidence="1">2023.05</strain>
        <plasmid evidence="1">unnamed3</plasmid>
    </source>
</reference>
<evidence type="ECO:0000313" key="3">
    <source>
        <dbReference type="Proteomes" id="UP001256400"/>
    </source>
</evidence>
<gene>
    <name evidence="2" type="ORF">RHP80_17965</name>
    <name evidence="1" type="ORF">RHP80_18025</name>
</gene>
<dbReference type="RefSeq" id="WP_025096206.1">
    <property type="nucleotide sequence ID" value="NZ_CP134209.1"/>
</dbReference>